<keyword evidence="3" id="KW-1185">Reference proteome</keyword>
<dbReference type="OrthoDB" id="6334211at2759"/>
<sequence>MVAQEAQTWLNNLAIDKNTVDVIEGVKVSVGVLSPTNPKEELKGELKIENFPELKELNLEDVRELDKLVIKNYFSFETKVNDRPNERKLDELDLSNVPNLKVLKCSGIQQTNLKGIEKLTQLQSLDSGDELDDTTVVSDDLPDSWKTDLATKLGGANLSQIPTGKTLKDLIDNFSADQDNLQKKLKKIQKDLGLGEEATEEQFSNKIQELEQQPAQAVNDLLKKINNLGLGLTETDISEQKVIDKITELINRPTQSDYDAIRAERDELRESVIKKEDMVKNDKIVFDKLGISFADYEGKIVNVKASEVEKIRNEMIEKKFGELSTQNDTSFYLNIGLSVLAIASLATIVWLVLRENNPKEEAKEE</sequence>
<protein>
    <submittedName>
        <fullName evidence="2">9510_t:CDS:1</fullName>
    </submittedName>
</protein>
<evidence type="ECO:0000256" key="1">
    <source>
        <dbReference type="SAM" id="Phobius"/>
    </source>
</evidence>
<keyword evidence="1" id="KW-0812">Transmembrane</keyword>
<name>A0A9N9I654_9GLOM</name>
<reference evidence="2" key="1">
    <citation type="submission" date="2021-06" db="EMBL/GenBank/DDBJ databases">
        <authorList>
            <person name="Kallberg Y."/>
            <person name="Tangrot J."/>
            <person name="Rosling A."/>
        </authorList>
    </citation>
    <scope>NUCLEOTIDE SEQUENCE</scope>
    <source>
        <strain evidence="2">UK204</strain>
    </source>
</reference>
<proteinExistence type="predicted"/>
<dbReference type="EMBL" id="CAJVPQ010010455">
    <property type="protein sequence ID" value="CAG8722500.1"/>
    <property type="molecule type" value="Genomic_DNA"/>
</dbReference>
<feature type="transmembrane region" description="Helical" evidence="1">
    <location>
        <begin position="331"/>
        <end position="353"/>
    </location>
</feature>
<dbReference type="AlphaFoldDB" id="A0A9N9I654"/>
<evidence type="ECO:0000313" key="2">
    <source>
        <dbReference type="EMBL" id="CAG8722500.1"/>
    </source>
</evidence>
<evidence type="ECO:0000313" key="3">
    <source>
        <dbReference type="Proteomes" id="UP000789570"/>
    </source>
</evidence>
<keyword evidence="1" id="KW-1133">Transmembrane helix</keyword>
<organism evidence="2 3">
    <name type="scientific">Funneliformis caledonium</name>
    <dbReference type="NCBI Taxonomy" id="1117310"/>
    <lineage>
        <taxon>Eukaryota</taxon>
        <taxon>Fungi</taxon>
        <taxon>Fungi incertae sedis</taxon>
        <taxon>Mucoromycota</taxon>
        <taxon>Glomeromycotina</taxon>
        <taxon>Glomeromycetes</taxon>
        <taxon>Glomerales</taxon>
        <taxon>Glomeraceae</taxon>
        <taxon>Funneliformis</taxon>
    </lineage>
</organism>
<comment type="caution">
    <text evidence="2">The sequence shown here is derived from an EMBL/GenBank/DDBJ whole genome shotgun (WGS) entry which is preliminary data.</text>
</comment>
<keyword evidence="1" id="KW-0472">Membrane</keyword>
<dbReference type="Proteomes" id="UP000789570">
    <property type="component" value="Unassembled WGS sequence"/>
</dbReference>
<gene>
    <name evidence="2" type="ORF">FCALED_LOCUS14463</name>
</gene>
<accession>A0A9N9I654</accession>